<organism evidence="13 14">
    <name type="scientific">Cercospora kikuchii</name>
    <dbReference type="NCBI Taxonomy" id="84275"/>
    <lineage>
        <taxon>Eukaryota</taxon>
        <taxon>Fungi</taxon>
        <taxon>Dikarya</taxon>
        <taxon>Ascomycota</taxon>
        <taxon>Pezizomycotina</taxon>
        <taxon>Dothideomycetes</taxon>
        <taxon>Dothideomycetidae</taxon>
        <taxon>Mycosphaerellales</taxon>
        <taxon>Mycosphaerellaceae</taxon>
        <taxon>Cercospora</taxon>
    </lineage>
</organism>
<dbReference type="Gene3D" id="1.10.10.10">
    <property type="entry name" value="Winged helix-like DNA-binding domain superfamily/Winged helix DNA-binding domain"/>
    <property type="match status" value="1"/>
</dbReference>
<evidence type="ECO:0000313" key="14">
    <source>
        <dbReference type="Proteomes" id="UP000825890"/>
    </source>
</evidence>
<accession>A0A9P3FH33</accession>
<dbReference type="InterPro" id="IPR036078">
    <property type="entry name" value="Spo11/TopoVI_A_sf"/>
</dbReference>
<evidence type="ECO:0000259" key="11">
    <source>
        <dbReference type="Pfam" id="PF04406"/>
    </source>
</evidence>
<dbReference type="RefSeq" id="XP_044661618.1">
    <property type="nucleotide sequence ID" value="XM_044805683.1"/>
</dbReference>
<dbReference type="Proteomes" id="UP000825890">
    <property type="component" value="Unassembled WGS sequence"/>
</dbReference>
<dbReference type="InterPro" id="IPR002815">
    <property type="entry name" value="Spo11/TopoVI_A"/>
</dbReference>
<keyword evidence="6" id="KW-0460">Magnesium</keyword>
<sequence>MDSEDFEDLFGEEATLLEPSSQGSLTKAAANLGIDHENDARQPCNPMGKDDQMEDDGATAYDLLPVNTGSFADTVRQNDFRPPQRLTPRAYPNAAVIDKIEAVFEEIADAMLHDKLEIGIALKTRPRTALLPPSDTSSNGDAAPTRRLCFPGKTADEAWRFSVVLRILELMHEALRNDVVLSKRDIYYRDPALFGSQTQVDRYVDDIAFTLGITRATLNVSAAAKGLVAGAMTVRRRDGSTTSASSDQEGILVPTLKDVPSIDMANVKWMLVIEKEATFRSIANSSFWEKIKAEGIIITGKGYPDLSTRALLRFLSTPSSKNSFSSPPVFGLADFDPDGIAILSVYKHGSKAHAHENENLVVPQLQRLGLRSEHLRIGDSDPHTTQGLLTLTKRDRAKAIKMLEQTGTEGDEDSALRRRELQTMLMLNVKAEMQLLDAVPNGMSDLLESTLGRL</sequence>
<dbReference type="EC" id="5.6.2.2" evidence="4"/>
<evidence type="ECO:0000313" key="13">
    <source>
        <dbReference type="EMBL" id="GIZ47131.1"/>
    </source>
</evidence>
<evidence type="ECO:0000256" key="10">
    <source>
        <dbReference type="PROSITE-ProRule" id="PRU01385"/>
    </source>
</evidence>
<evidence type="ECO:0000256" key="4">
    <source>
        <dbReference type="ARBA" id="ARBA00012895"/>
    </source>
</evidence>
<dbReference type="GO" id="GO:0000228">
    <property type="term" value="C:nuclear chromosome"/>
    <property type="evidence" value="ECO:0007669"/>
    <property type="project" value="TreeGrafter"/>
</dbReference>
<dbReference type="EMBL" id="BOLY01000007">
    <property type="protein sequence ID" value="GIZ47131.1"/>
    <property type="molecule type" value="Genomic_DNA"/>
</dbReference>
<dbReference type="SUPFAM" id="SSF56726">
    <property type="entry name" value="DNA topoisomerase IV, alpha subunit"/>
    <property type="match status" value="1"/>
</dbReference>
<evidence type="ECO:0000256" key="3">
    <source>
        <dbReference type="ARBA" id="ARBA00006559"/>
    </source>
</evidence>
<dbReference type="PRINTS" id="PR01550">
    <property type="entry name" value="TOP6AFAMILY"/>
</dbReference>
<dbReference type="GO" id="GO:0003918">
    <property type="term" value="F:DNA topoisomerase type II (double strand cut, ATP-hydrolyzing) activity"/>
    <property type="evidence" value="ECO:0007669"/>
    <property type="project" value="UniProtKB-UniRule"/>
</dbReference>
<evidence type="ECO:0000256" key="9">
    <source>
        <dbReference type="ARBA" id="ARBA00023235"/>
    </source>
</evidence>
<dbReference type="PANTHER" id="PTHR10848:SF0">
    <property type="entry name" value="MEIOTIC RECOMBINATION PROTEIN SPO11"/>
    <property type="match status" value="1"/>
</dbReference>
<keyword evidence="5" id="KW-0479">Metal-binding</keyword>
<dbReference type="FunFam" id="3.40.1360.10:FF:000018">
    <property type="entry name" value="Type II DNA topoisomerase VI subunit A"/>
    <property type="match status" value="1"/>
</dbReference>
<comment type="catalytic activity">
    <reaction evidence="1 10">
        <text>ATP-dependent breakage, passage and rejoining of double-stranded DNA.</text>
        <dbReference type="EC" id="5.6.2.2"/>
    </reaction>
</comment>
<dbReference type="GO" id="GO:0000706">
    <property type="term" value="P:meiotic DNA double-strand break processing"/>
    <property type="evidence" value="ECO:0007669"/>
    <property type="project" value="TreeGrafter"/>
</dbReference>
<evidence type="ECO:0000256" key="6">
    <source>
        <dbReference type="ARBA" id="ARBA00022842"/>
    </source>
</evidence>
<evidence type="ECO:0000256" key="5">
    <source>
        <dbReference type="ARBA" id="ARBA00022723"/>
    </source>
</evidence>
<feature type="active site" description="O-(5'-phospho-DNA)-tyrosine intermediate" evidence="10">
    <location>
        <position position="188"/>
    </location>
</feature>
<protein>
    <recommendedName>
        <fullName evidence="4">DNA topoisomerase (ATP-hydrolyzing)</fullName>
        <ecNumber evidence="4">5.6.2.2</ecNumber>
    </recommendedName>
</protein>
<name>A0A9P3FH33_9PEZI</name>
<dbReference type="PROSITE" id="PS52041">
    <property type="entry name" value="TOPO_IIB"/>
    <property type="match status" value="1"/>
</dbReference>
<dbReference type="GO" id="GO:0007131">
    <property type="term" value="P:reciprocal meiotic recombination"/>
    <property type="evidence" value="ECO:0007669"/>
    <property type="project" value="TreeGrafter"/>
</dbReference>
<evidence type="ECO:0000256" key="7">
    <source>
        <dbReference type="ARBA" id="ARBA00023029"/>
    </source>
</evidence>
<dbReference type="Gene3D" id="3.40.1360.10">
    <property type="match status" value="1"/>
</dbReference>
<feature type="domain" description="Spo11/DNA topoisomerase VI subunit A N-terminal" evidence="11">
    <location>
        <begin position="159"/>
        <end position="220"/>
    </location>
</feature>
<gene>
    <name evidence="13" type="ORF">CKM354_001023100</name>
</gene>
<dbReference type="InterPro" id="IPR036388">
    <property type="entry name" value="WH-like_DNA-bd_sf"/>
</dbReference>
<dbReference type="GeneID" id="68295806"/>
<feature type="domain" description="Topoisomerase 6 subunit A/Spo11 TOPRIM" evidence="12">
    <location>
        <begin position="270"/>
        <end position="438"/>
    </location>
</feature>
<dbReference type="PANTHER" id="PTHR10848">
    <property type="entry name" value="MEIOTIC RECOMBINATION PROTEIN SPO11"/>
    <property type="match status" value="1"/>
</dbReference>
<dbReference type="Pfam" id="PF21180">
    <property type="entry name" value="TOP6A-Spo11_Toprim"/>
    <property type="match status" value="1"/>
</dbReference>
<dbReference type="GO" id="GO:0005524">
    <property type="term" value="F:ATP binding"/>
    <property type="evidence" value="ECO:0007669"/>
    <property type="project" value="InterPro"/>
</dbReference>
<dbReference type="GO" id="GO:0046872">
    <property type="term" value="F:metal ion binding"/>
    <property type="evidence" value="ECO:0007669"/>
    <property type="project" value="UniProtKB-KW"/>
</dbReference>
<comment type="cofactor">
    <cofactor evidence="2">
        <name>Mg(2+)</name>
        <dbReference type="ChEBI" id="CHEBI:18420"/>
    </cofactor>
</comment>
<proteinExistence type="inferred from homology"/>
<dbReference type="CDD" id="cd00223">
    <property type="entry name" value="TOPRIM_TopoIIB_SPO"/>
    <property type="match status" value="1"/>
</dbReference>
<keyword evidence="14" id="KW-1185">Reference proteome</keyword>
<evidence type="ECO:0000256" key="8">
    <source>
        <dbReference type="ARBA" id="ARBA00023125"/>
    </source>
</evidence>
<dbReference type="Pfam" id="PF04406">
    <property type="entry name" value="TP6A_N"/>
    <property type="match status" value="1"/>
</dbReference>
<reference evidence="13 14" key="1">
    <citation type="submission" date="2021-01" db="EMBL/GenBank/DDBJ databases">
        <title>Cercospora kikuchii MAFF 305040 whole genome shotgun sequence.</title>
        <authorList>
            <person name="Kashiwa T."/>
            <person name="Suzuki T."/>
        </authorList>
    </citation>
    <scope>NUCLEOTIDE SEQUENCE [LARGE SCALE GENOMIC DNA]</scope>
    <source>
        <strain evidence="13 14">MAFF 305040</strain>
    </source>
</reference>
<dbReference type="InterPro" id="IPR013049">
    <property type="entry name" value="Spo11/TopoVI_A_N"/>
</dbReference>
<keyword evidence="7 10" id="KW-0799">Topoisomerase</keyword>
<evidence type="ECO:0000256" key="1">
    <source>
        <dbReference type="ARBA" id="ARBA00000185"/>
    </source>
</evidence>
<dbReference type="AlphaFoldDB" id="A0A9P3FH33"/>
<dbReference type="OrthoDB" id="5377392at2759"/>
<comment type="similarity">
    <text evidence="3 10">Belongs to the TOP6A family.</text>
</comment>
<dbReference type="GO" id="GO:0042138">
    <property type="term" value="P:meiotic DNA double-strand break formation"/>
    <property type="evidence" value="ECO:0007669"/>
    <property type="project" value="TreeGrafter"/>
</dbReference>
<dbReference type="InterPro" id="IPR034136">
    <property type="entry name" value="TOPRIM_Topo6A/Spo11"/>
</dbReference>
<comment type="caution">
    <text evidence="13">The sequence shown here is derived from an EMBL/GenBank/DDBJ whole genome shotgun (WGS) entry which is preliminary data.</text>
</comment>
<keyword evidence="9 10" id="KW-0413">Isomerase</keyword>
<keyword evidence="8 10" id="KW-0238">DNA-binding</keyword>
<evidence type="ECO:0000259" key="12">
    <source>
        <dbReference type="Pfam" id="PF21180"/>
    </source>
</evidence>
<evidence type="ECO:0000256" key="2">
    <source>
        <dbReference type="ARBA" id="ARBA00001946"/>
    </source>
</evidence>
<dbReference type="GO" id="GO:0003677">
    <property type="term" value="F:DNA binding"/>
    <property type="evidence" value="ECO:0007669"/>
    <property type="project" value="UniProtKB-UniRule"/>
</dbReference>